<feature type="transmembrane region" description="Helical" evidence="5">
    <location>
        <begin position="227"/>
        <end position="243"/>
    </location>
</feature>
<proteinExistence type="predicted"/>
<dbReference type="EMBL" id="LUGM01000002">
    <property type="protein sequence ID" value="KYH13849.1"/>
    <property type="molecule type" value="Genomic_DNA"/>
</dbReference>
<dbReference type="InterPro" id="IPR051533">
    <property type="entry name" value="WaaL-like"/>
</dbReference>
<dbReference type="GO" id="GO:0016020">
    <property type="term" value="C:membrane"/>
    <property type="evidence" value="ECO:0007669"/>
    <property type="project" value="UniProtKB-SubCell"/>
</dbReference>
<feature type="transmembrane region" description="Helical" evidence="5">
    <location>
        <begin position="21"/>
        <end position="43"/>
    </location>
</feature>
<keyword evidence="4 5" id="KW-0472">Membrane</keyword>
<feature type="transmembrane region" description="Helical" evidence="5">
    <location>
        <begin position="84"/>
        <end position="101"/>
    </location>
</feature>
<dbReference type="Pfam" id="PF04932">
    <property type="entry name" value="Wzy_C"/>
    <property type="match status" value="1"/>
</dbReference>
<evidence type="ECO:0000256" key="4">
    <source>
        <dbReference type="ARBA" id="ARBA00023136"/>
    </source>
</evidence>
<evidence type="ECO:0000256" key="3">
    <source>
        <dbReference type="ARBA" id="ARBA00022989"/>
    </source>
</evidence>
<reference evidence="7 8" key="1">
    <citation type="submission" date="2016-02" db="EMBL/GenBank/DDBJ databases">
        <title>Draft genome sequence of hydrocarbon degrading Staphylococcus saprophyticus Strain CNV2, isolated from crude-oil contaminated soil from Noonmati Oil Refinery, Guwahati, Assam, India.</title>
        <authorList>
            <person name="Mukherjee A."/>
            <person name="Chettri B."/>
            <person name="Langpoklakpam J."/>
            <person name="Singh A.K."/>
            <person name="Chattopadhyay D.J."/>
        </authorList>
    </citation>
    <scope>NUCLEOTIDE SEQUENCE [LARGE SCALE GENOMIC DNA]</scope>
    <source>
        <strain evidence="7 8">CNV2</strain>
    </source>
</reference>
<accession>A0A151A386</accession>
<keyword evidence="3 5" id="KW-1133">Transmembrane helix</keyword>
<feature type="domain" description="O-antigen ligase-related" evidence="6">
    <location>
        <begin position="210"/>
        <end position="347"/>
    </location>
</feature>
<evidence type="ECO:0000256" key="5">
    <source>
        <dbReference type="SAM" id="Phobius"/>
    </source>
</evidence>
<comment type="subcellular location">
    <subcellularLocation>
        <location evidence="1">Membrane</location>
        <topology evidence="1">Multi-pass membrane protein</topology>
    </subcellularLocation>
</comment>
<evidence type="ECO:0000256" key="2">
    <source>
        <dbReference type="ARBA" id="ARBA00022692"/>
    </source>
</evidence>
<feature type="transmembrane region" description="Helical" evidence="5">
    <location>
        <begin position="203"/>
        <end position="221"/>
    </location>
</feature>
<dbReference type="PANTHER" id="PTHR37422:SF17">
    <property type="entry name" value="O-ANTIGEN LIGASE"/>
    <property type="match status" value="1"/>
</dbReference>
<organism evidence="7 8">
    <name type="scientific">Staphylococcus kloosii</name>
    <dbReference type="NCBI Taxonomy" id="29384"/>
    <lineage>
        <taxon>Bacteria</taxon>
        <taxon>Bacillati</taxon>
        <taxon>Bacillota</taxon>
        <taxon>Bacilli</taxon>
        <taxon>Bacillales</taxon>
        <taxon>Staphylococcaceae</taxon>
        <taxon>Staphylococcus</taxon>
    </lineage>
</organism>
<dbReference type="AlphaFoldDB" id="A0A151A386"/>
<evidence type="ECO:0000313" key="8">
    <source>
        <dbReference type="Proteomes" id="UP000075418"/>
    </source>
</evidence>
<feature type="transmembrane region" description="Helical" evidence="5">
    <location>
        <begin position="55"/>
        <end position="72"/>
    </location>
</feature>
<name>A0A151A386_9STAP</name>
<feature type="transmembrane region" description="Helical" evidence="5">
    <location>
        <begin position="113"/>
        <end position="130"/>
    </location>
</feature>
<evidence type="ECO:0000313" key="7">
    <source>
        <dbReference type="EMBL" id="KYH13849.1"/>
    </source>
</evidence>
<dbReference type="RefSeq" id="WP_061854079.1">
    <property type="nucleotide sequence ID" value="NZ_LUGM01000002.1"/>
</dbReference>
<gene>
    <name evidence="7" type="ORF">A0131_03385</name>
</gene>
<dbReference type="Proteomes" id="UP000075418">
    <property type="component" value="Unassembled WGS sequence"/>
</dbReference>
<evidence type="ECO:0000259" key="6">
    <source>
        <dbReference type="Pfam" id="PF04932"/>
    </source>
</evidence>
<evidence type="ECO:0000256" key="1">
    <source>
        <dbReference type="ARBA" id="ARBA00004141"/>
    </source>
</evidence>
<feature type="transmembrane region" description="Helical" evidence="5">
    <location>
        <begin position="142"/>
        <end position="164"/>
    </location>
</feature>
<feature type="transmembrane region" description="Helical" evidence="5">
    <location>
        <begin position="176"/>
        <end position="196"/>
    </location>
</feature>
<protein>
    <recommendedName>
        <fullName evidence="6">O-antigen ligase-related domain-containing protein</fullName>
    </recommendedName>
</protein>
<feature type="transmembrane region" description="Helical" evidence="5">
    <location>
        <begin position="330"/>
        <end position="357"/>
    </location>
</feature>
<dbReference type="PANTHER" id="PTHR37422">
    <property type="entry name" value="TEICHURONIC ACID BIOSYNTHESIS PROTEIN TUAE"/>
    <property type="match status" value="1"/>
</dbReference>
<feature type="transmembrane region" description="Helical" evidence="5">
    <location>
        <begin position="369"/>
        <end position="401"/>
    </location>
</feature>
<sequence>MAKRGIKINRDLHEKKSIKEVYMKYILLLGIMSMNIFIIYSTFLNDVLNINVSNSYFIVMSIIASYSILYSLTKIIITKKLNKTYFVLLLVISIVMISYIATPFKLEEDVKNSTLFFWLWAVPGSICGIESRNFKKSTFTNFFRFIFFSFSISLVFLFIIPSIMGSTTTFISSGLLNYQNASYIAAFIFGIGLYFLSEKDLKFKYLYLILVIFMVSIIFIVQGRGGLILLLVYGMLAGIQLITNKKIKFVGKIKFIIFGLLLIFLAFIFFVNLKENRILSYFKDGEFQVGNTSGRDILYNNSMKLIKDKFLTGYGMFNYYHLLGGTPHNIFLEIFLIFGFVGLIIFIFIAMYYIYNFMKLYKKDSIDKLVIYIFAYPTVFLMFSGNFLIISELWFVIFYVISVTRERKNEC</sequence>
<feature type="transmembrane region" description="Helical" evidence="5">
    <location>
        <begin position="255"/>
        <end position="273"/>
    </location>
</feature>
<comment type="caution">
    <text evidence="7">The sequence shown here is derived from an EMBL/GenBank/DDBJ whole genome shotgun (WGS) entry which is preliminary data.</text>
</comment>
<dbReference type="InterPro" id="IPR007016">
    <property type="entry name" value="O-antigen_ligase-rel_domated"/>
</dbReference>
<keyword evidence="2 5" id="KW-0812">Transmembrane</keyword>